<dbReference type="RefSeq" id="WP_106659025.1">
    <property type="nucleotide sequence ID" value="NZ_PJEO01000017.1"/>
</dbReference>
<feature type="transmembrane region" description="Helical" evidence="1">
    <location>
        <begin position="12"/>
        <end position="33"/>
    </location>
</feature>
<feature type="transmembrane region" description="Helical" evidence="1">
    <location>
        <begin position="75"/>
        <end position="95"/>
    </location>
</feature>
<comment type="caution">
    <text evidence="2">The sequence shown here is derived from an EMBL/GenBank/DDBJ whole genome shotgun (WGS) entry which is preliminary data.</text>
</comment>
<proteinExistence type="predicted"/>
<accession>A0A2N3HL08</accession>
<dbReference type="EMBL" id="PJEO01000017">
    <property type="protein sequence ID" value="PKQ45636.1"/>
    <property type="molecule type" value="Genomic_DNA"/>
</dbReference>
<evidence type="ECO:0000313" key="3">
    <source>
        <dbReference type="Proteomes" id="UP000233435"/>
    </source>
</evidence>
<dbReference type="OrthoDB" id="1551090at2"/>
<gene>
    <name evidence="2" type="ORF">CSW08_06085</name>
</gene>
<dbReference type="Proteomes" id="UP000233435">
    <property type="component" value="Unassembled WGS sequence"/>
</dbReference>
<sequence length="130" mass="15096">MKQERKKRLRQLALWTWSWVATLALATFGPKFIWDHHPFLSTFAVIVNCTNGILMIIANRHLFNDFDQLERKIHLEAMGITLGLTVVFALTYALLDRINIISFNAEISVVVLFIGLTYLVSMLINSRRYR</sequence>
<evidence type="ECO:0000313" key="2">
    <source>
        <dbReference type="EMBL" id="PKQ45636.1"/>
    </source>
</evidence>
<keyword evidence="3" id="KW-1185">Reference proteome</keyword>
<feature type="transmembrane region" description="Helical" evidence="1">
    <location>
        <begin position="39"/>
        <end position="63"/>
    </location>
</feature>
<dbReference type="AlphaFoldDB" id="A0A2N3HL08"/>
<feature type="transmembrane region" description="Helical" evidence="1">
    <location>
        <begin position="101"/>
        <end position="124"/>
    </location>
</feature>
<reference evidence="2 3" key="1">
    <citation type="submission" date="2017-12" db="EMBL/GenBank/DDBJ databases">
        <title>Confluentibacter flavum sp. nov., isolated from the saline lake.</title>
        <authorList>
            <person name="Yu L."/>
        </authorList>
    </citation>
    <scope>NUCLEOTIDE SEQUENCE [LARGE SCALE GENOMIC DNA]</scope>
    <source>
        <strain evidence="2 3">3B</strain>
    </source>
</reference>
<keyword evidence="1" id="KW-0472">Membrane</keyword>
<evidence type="ECO:0000256" key="1">
    <source>
        <dbReference type="SAM" id="Phobius"/>
    </source>
</evidence>
<name>A0A2N3HL08_9FLAO</name>
<keyword evidence="1" id="KW-1133">Transmembrane helix</keyword>
<keyword evidence="1" id="KW-0812">Transmembrane</keyword>
<protein>
    <submittedName>
        <fullName evidence="2">Uncharacterized protein</fullName>
    </submittedName>
</protein>
<organism evidence="2 3">
    <name type="scientific">Confluentibacter flavum</name>
    <dbReference type="NCBI Taxonomy" id="1909700"/>
    <lineage>
        <taxon>Bacteria</taxon>
        <taxon>Pseudomonadati</taxon>
        <taxon>Bacteroidota</taxon>
        <taxon>Flavobacteriia</taxon>
        <taxon>Flavobacteriales</taxon>
        <taxon>Flavobacteriaceae</taxon>
        <taxon>Confluentibacter</taxon>
    </lineage>
</organism>